<protein>
    <submittedName>
        <fullName evidence="2">Uncharacterized protein</fullName>
    </submittedName>
</protein>
<name>A0A2J5QBB5_9ENTR</name>
<comment type="caution">
    <text evidence="2">The sequence shown here is derived from an EMBL/GenBank/DDBJ whole genome shotgun (WGS) entry which is preliminary data.</text>
</comment>
<evidence type="ECO:0000313" key="3">
    <source>
        <dbReference type="Proteomes" id="UP000234667"/>
    </source>
</evidence>
<dbReference type="EMBL" id="PIDR01000002">
    <property type="protein sequence ID" value="PLO75626.1"/>
    <property type="molecule type" value="Genomic_DNA"/>
</dbReference>
<reference evidence="2 3" key="1">
    <citation type="submission" date="2017-11" db="EMBL/GenBank/DDBJ databases">
        <authorList>
            <person name="Han C.G."/>
        </authorList>
    </citation>
    <scope>NUCLEOTIDE SEQUENCE [LARGE SCALE GENOMIC DNA]</scope>
    <source>
        <strain evidence="2 3">A10</strain>
    </source>
</reference>
<accession>A0A2J5QBB5</accession>
<dbReference type="Proteomes" id="UP000234667">
    <property type="component" value="Unassembled WGS sequence"/>
</dbReference>
<reference evidence="2 3" key="2">
    <citation type="submission" date="2018-01" db="EMBL/GenBank/DDBJ databases">
        <title>Genomic study of Klebsiella pneumoniae.</title>
        <authorList>
            <person name="Yang Y."/>
            <person name="Bicalho R."/>
        </authorList>
    </citation>
    <scope>NUCLEOTIDE SEQUENCE [LARGE SCALE GENOMIC DNA]</scope>
    <source>
        <strain evidence="2 3">A10</strain>
    </source>
</reference>
<feature type="compositionally biased region" description="Basic and acidic residues" evidence="1">
    <location>
        <begin position="11"/>
        <end position="26"/>
    </location>
</feature>
<organism evidence="2 3">
    <name type="scientific">Klebsiella michiganensis</name>
    <dbReference type="NCBI Taxonomy" id="1134687"/>
    <lineage>
        <taxon>Bacteria</taxon>
        <taxon>Pseudomonadati</taxon>
        <taxon>Pseudomonadota</taxon>
        <taxon>Gammaproteobacteria</taxon>
        <taxon>Enterobacterales</taxon>
        <taxon>Enterobacteriaceae</taxon>
        <taxon>Klebsiella/Raoultella group</taxon>
        <taxon>Klebsiella</taxon>
    </lineage>
</organism>
<gene>
    <name evidence="2" type="ORF">CWN49_00445</name>
</gene>
<dbReference type="AlphaFoldDB" id="A0A2J5QBB5"/>
<feature type="region of interest" description="Disordered" evidence="1">
    <location>
        <begin position="1"/>
        <end position="41"/>
    </location>
</feature>
<evidence type="ECO:0000313" key="2">
    <source>
        <dbReference type="EMBL" id="PLO75626.1"/>
    </source>
</evidence>
<evidence type="ECO:0000256" key="1">
    <source>
        <dbReference type="SAM" id="MobiDB-lite"/>
    </source>
</evidence>
<sequence>MTATTLGDLFPEMRHAVPGRERKSHPTPESPGKPAHHVTRQGTADRLKMLYPEIESWNPVLVTQAWFNWLRENQMALVEPQARDERFPDYLVGLIVRHMQETEAWI</sequence>
<proteinExistence type="predicted"/>